<evidence type="ECO:0000313" key="4">
    <source>
        <dbReference type="Proteomes" id="UP000661025"/>
    </source>
</evidence>
<name>A0A927QFH6_9ACTN</name>
<feature type="transmembrane region" description="Helical" evidence="2">
    <location>
        <begin position="43"/>
        <end position="63"/>
    </location>
</feature>
<proteinExistence type="predicted"/>
<dbReference type="AlphaFoldDB" id="A0A927QFH6"/>
<feature type="region of interest" description="Disordered" evidence="1">
    <location>
        <begin position="73"/>
        <end position="99"/>
    </location>
</feature>
<reference evidence="3" key="1">
    <citation type="submission" date="2020-09" db="EMBL/GenBank/DDBJ databases">
        <title>Streptomyces canutascabiei sp. nov., which causes potato common scab and is distributed across the world.</title>
        <authorList>
            <person name="Nguyen H.P."/>
            <person name="Weisberg A.J."/>
            <person name="Chang J.H."/>
            <person name="Clarke C.R."/>
        </authorList>
    </citation>
    <scope>NUCLEOTIDE SEQUENCE</scope>
    <source>
        <strain evidence="3">ID-01-6.2a</strain>
    </source>
</reference>
<evidence type="ECO:0000256" key="2">
    <source>
        <dbReference type="SAM" id="Phobius"/>
    </source>
</evidence>
<dbReference type="EMBL" id="JACYXT010000005">
    <property type="protein sequence ID" value="MBD9724451.1"/>
    <property type="molecule type" value="Genomic_DNA"/>
</dbReference>
<dbReference type="Proteomes" id="UP000661025">
    <property type="component" value="Unassembled WGS sequence"/>
</dbReference>
<evidence type="ECO:0000256" key="1">
    <source>
        <dbReference type="SAM" id="MobiDB-lite"/>
    </source>
</evidence>
<accession>A0A927QFH6</accession>
<dbReference type="RefSeq" id="WP_143674398.1">
    <property type="nucleotide sequence ID" value="NZ_CP119182.1"/>
</dbReference>
<organism evidence="3 4">
    <name type="scientific">Streptomyces caniscabiei</name>
    <dbReference type="NCBI Taxonomy" id="2746961"/>
    <lineage>
        <taxon>Bacteria</taxon>
        <taxon>Bacillati</taxon>
        <taxon>Actinomycetota</taxon>
        <taxon>Actinomycetes</taxon>
        <taxon>Kitasatosporales</taxon>
        <taxon>Streptomycetaceae</taxon>
        <taxon>Streptomyces</taxon>
    </lineage>
</organism>
<keyword evidence="2" id="KW-0812">Transmembrane</keyword>
<dbReference type="GeneID" id="79932084"/>
<keyword evidence="2" id="KW-0472">Membrane</keyword>
<protein>
    <submittedName>
        <fullName evidence="3">Uncharacterized protein</fullName>
    </submittedName>
</protein>
<gene>
    <name evidence="3" type="ORF">IHE70_14755</name>
</gene>
<sequence>MQILDGVRATSRVMRKSRGPVIGIAAILLLARVEDEIVGVGYFLLTEAVLLAVLALCFFVPWVGRKLVRESAEEERAKSRGKISPEIEEEIREEGRQEERAKVRADLPKQVARAVDEVLQRKDG</sequence>
<comment type="caution">
    <text evidence="3">The sequence shown here is derived from an EMBL/GenBank/DDBJ whole genome shotgun (WGS) entry which is preliminary data.</text>
</comment>
<keyword evidence="2" id="KW-1133">Transmembrane helix</keyword>
<evidence type="ECO:0000313" key="3">
    <source>
        <dbReference type="EMBL" id="MBD9724451.1"/>
    </source>
</evidence>